<proteinExistence type="predicted"/>
<sequence length="101" mass="11097">MVFSVQSISIASLRGREKFGSSAQKCRLVHEKERRPIGNGIENSFFRLSPPSRIAINSSSASIDHRMEALPSSSTQFVAPTVAAPQPERRSDLVRKDAASR</sequence>
<evidence type="ECO:0000313" key="2">
    <source>
        <dbReference type="EMBL" id="PBK98352.1"/>
    </source>
</evidence>
<name>A0A2H3E3R7_ARMGA</name>
<keyword evidence="3" id="KW-1185">Reference proteome</keyword>
<dbReference type="AlphaFoldDB" id="A0A2H3E3R7"/>
<reference evidence="3" key="1">
    <citation type="journal article" date="2017" name="Nat. Ecol. Evol.">
        <title>Genome expansion and lineage-specific genetic innovations in the forest pathogenic fungi Armillaria.</title>
        <authorList>
            <person name="Sipos G."/>
            <person name="Prasanna A.N."/>
            <person name="Walter M.C."/>
            <person name="O'Connor E."/>
            <person name="Balint B."/>
            <person name="Krizsan K."/>
            <person name="Kiss B."/>
            <person name="Hess J."/>
            <person name="Varga T."/>
            <person name="Slot J."/>
            <person name="Riley R."/>
            <person name="Boka B."/>
            <person name="Rigling D."/>
            <person name="Barry K."/>
            <person name="Lee J."/>
            <person name="Mihaltcheva S."/>
            <person name="LaButti K."/>
            <person name="Lipzen A."/>
            <person name="Waldron R."/>
            <person name="Moloney N.M."/>
            <person name="Sperisen C."/>
            <person name="Kredics L."/>
            <person name="Vagvoelgyi C."/>
            <person name="Patrignani A."/>
            <person name="Fitzpatrick D."/>
            <person name="Nagy I."/>
            <person name="Doyle S."/>
            <person name="Anderson J.B."/>
            <person name="Grigoriev I.V."/>
            <person name="Gueldener U."/>
            <person name="Muensterkoetter M."/>
            <person name="Nagy L.G."/>
        </authorList>
    </citation>
    <scope>NUCLEOTIDE SEQUENCE [LARGE SCALE GENOMIC DNA]</scope>
    <source>
        <strain evidence="3">Ar21-2</strain>
    </source>
</reference>
<dbReference type="InParanoid" id="A0A2H3E3R7"/>
<feature type="region of interest" description="Disordered" evidence="1">
    <location>
        <begin position="80"/>
        <end position="101"/>
    </location>
</feature>
<dbReference type="Proteomes" id="UP000217790">
    <property type="component" value="Unassembled WGS sequence"/>
</dbReference>
<gene>
    <name evidence="2" type="ORF">ARMGADRAFT_574571</name>
</gene>
<organism evidence="2 3">
    <name type="scientific">Armillaria gallica</name>
    <name type="common">Bulbous honey fungus</name>
    <name type="synonym">Armillaria bulbosa</name>
    <dbReference type="NCBI Taxonomy" id="47427"/>
    <lineage>
        <taxon>Eukaryota</taxon>
        <taxon>Fungi</taxon>
        <taxon>Dikarya</taxon>
        <taxon>Basidiomycota</taxon>
        <taxon>Agaricomycotina</taxon>
        <taxon>Agaricomycetes</taxon>
        <taxon>Agaricomycetidae</taxon>
        <taxon>Agaricales</taxon>
        <taxon>Marasmiineae</taxon>
        <taxon>Physalacriaceae</taxon>
        <taxon>Armillaria</taxon>
    </lineage>
</organism>
<feature type="compositionally biased region" description="Basic and acidic residues" evidence="1">
    <location>
        <begin position="87"/>
        <end position="101"/>
    </location>
</feature>
<evidence type="ECO:0000313" key="3">
    <source>
        <dbReference type="Proteomes" id="UP000217790"/>
    </source>
</evidence>
<protein>
    <submittedName>
        <fullName evidence="2">Uncharacterized protein</fullName>
    </submittedName>
</protein>
<accession>A0A2H3E3R7</accession>
<dbReference type="EMBL" id="KZ293648">
    <property type="protein sequence ID" value="PBK98352.1"/>
    <property type="molecule type" value="Genomic_DNA"/>
</dbReference>
<evidence type="ECO:0000256" key="1">
    <source>
        <dbReference type="SAM" id="MobiDB-lite"/>
    </source>
</evidence>